<dbReference type="AlphaFoldDB" id="A0A550CP12"/>
<dbReference type="STRING" id="97359.A0A550CP12"/>
<dbReference type="EMBL" id="VDMD01000003">
    <property type="protein sequence ID" value="TRM66517.1"/>
    <property type="molecule type" value="Genomic_DNA"/>
</dbReference>
<accession>A0A550CP12</accession>
<evidence type="ECO:0000313" key="2">
    <source>
        <dbReference type="EMBL" id="TRM66517.1"/>
    </source>
</evidence>
<gene>
    <name evidence="2" type="ORF">BD626DRAFT_482902</name>
</gene>
<feature type="non-terminal residue" evidence="2">
    <location>
        <position position="1"/>
    </location>
</feature>
<name>A0A550CP12_9AGAR</name>
<protein>
    <submittedName>
        <fullName evidence="2">Uncharacterized protein</fullName>
    </submittedName>
</protein>
<proteinExistence type="predicted"/>
<dbReference type="OrthoDB" id="3060724at2759"/>
<keyword evidence="3" id="KW-1185">Reference proteome</keyword>
<feature type="compositionally biased region" description="Polar residues" evidence="1">
    <location>
        <begin position="143"/>
        <end position="152"/>
    </location>
</feature>
<evidence type="ECO:0000256" key="1">
    <source>
        <dbReference type="SAM" id="MobiDB-lite"/>
    </source>
</evidence>
<feature type="compositionally biased region" description="Polar residues" evidence="1">
    <location>
        <begin position="179"/>
        <end position="188"/>
    </location>
</feature>
<dbReference type="Proteomes" id="UP000320762">
    <property type="component" value="Unassembled WGS sequence"/>
</dbReference>
<evidence type="ECO:0000313" key="3">
    <source>
        <dbReference type="Proteomes" id="UP000320762"/>
    </source>
</evidence>
<reference evidence="2 3" key="1">
    <citation type="journal article" date="2019" name="New Phytol.">
        <title>Comparative genomics reveals unique wood-decay strategies and fruiting body development in the Schizophyllaceae.</title>
        <authorList>
            <person name="Almasi E."/>
            <person name="Sahu N."/>
            <person name="Krizsan K."/>
            <person name="Balint B."/>
            <person name="Kovacs G.M."/>
            <person name="Kiss B."/>
            <person name="Cseklye J."/>
            <person name="Drula E."/>
            <person name="Henrissat B."/>
            <person name="Nagy I."/>
            <person name="Chovatia M."/>
            <person name="Adam C."/>
            <person name="LaButti K."/>
            <person name="Lipzen A."/>
            <person name="Riley R."/>
            <person name="Grigoriev I.V."/>
            <person name="Nagy L.G."/>
        </authorList>
    </citation>
    <scope>NUCLEOTIDE SEQUENCE [LARGE SCALE GENOMIC DNA]</scope>
    <source>
        <strain evidence="2 3">NL-1724</strain>
    </source>
</reference>
<organism evidence="2 3">
    <name type="scientific">Schizophyllum amplum</name>
    <dbReference type="NCBI Taxonomy" id="97359"/>
    <lineage>
        <taxon>Eukaryota</taxon>
        <taxon>Fungi</taxon>
        <taxon>Dikarya</taxon>
        <taxon>Basidiomycota</taxon>
        <taxon>Agaricomycotina</taxon>
        <taxon>Agaricomycetes</taxon>
        <taxon>Agaricomycetidae</taxon>
        <taxon>Agaricales</taxon>
        <taxon>Schizophyllaceae</taxon>
        <taxon>Schizophyllum</taxon>
    </lineage>
</organism>
<comment type="caution">
    <text evidence="2">The sequence shown here is derived from an EMBL/GenBank/DDBJ whole genome shotgun (WGS) entry which is preliminary data.</text>
</comment>
<feature type="region of interest" description="Disordered" evidence="1">
    <location>
        <begin position="140"/>
        <end position="244"/>
    </location>
</feature>
<sequence>MPLAPNHHDPSGRLVPSPLRCSAQTFIPKNLALSRIGAEKALKDAQSGLATKSVDCEIITQCTSTTSTPASPVEATRAVTPPPSMPKAHTPHPSIERIVSLLESALAAVVTMQDSHPTMTLYPEHVTDILASLARRITPHSDPATSHVSDQASPIPPRPSSSPSTSPEAARALSPPPRNNSSFASVTASGPHRATPSENHPLVHSATSKTRSSSPRATSSTTPAIPERHGPARSRTAHPSHATAPSPYSFTMHWTPSAHPVHLKVKPAALIEKLNHLCVGSSLAYERRFGGLSWTTNGNMTIHTCAPYTAQDAFTETKDIIENVVTACCDAPSKPLMKLNTPWHGIVIRDAPTDTIQTARDIPAYLRALTNALYSDTDIRSAHLQDVRFLCSDGDATAVDQSSIRLMFDSEDIASRLIRQGINFEGHHLRASVYRPKRRLPHPL</sequence>
<feature type="region of interest" description="Disordered" evidence="1">
    <location>
        <begin position="65"/>
        <end position="91"/>
    </location>
</feature>
<feature type="compositionally biased region" description="Low complexity" evidence="1">
    <location>
        <begin position="205"/>
        <end position="224"/>
    </location>
</feature>